<name>A0A9P8P964_9ASCO</name>
<reference evidence="1" key="2">
    <citation type="submission" date="2021-01" db="EMBL/GenBank/DDBJ databases">
        <authorList>
            <person name="Schikora-Tamarit M.A."/>
        </authorList>
    </citation>
    <scope>NUCLEOTIDE SEQUENCE</scope>
    <source>
        <strain evidence="1">NCAIM Y.01608</strain>
    </source>
</reference>
<dbReference type="EMBL" id="JAEUBD010001062">
    <property type="protein sequence ID" value="KAH3667682.1"/>
    <property type="molecule type" value="Genomic_DNA"/>
</dbReference>
<sequence length="113" mass="13216">MTRPPRSPRFQRRNATGTKYFLSILSERTFEAKTGNVRVKAKVRKIVIWTYFRISQSSRNETCSSWGSFVDSSSSSKVVSLESIWNWPALALYLYVIHIRLRARNSMQRLVKK</sequence>
<organism evidence="1 2">
    <name type="scientific">Ogataea polymorpha</name>
    <dbReference type="NCBI Taxonomy" id="460523"/>
    <lineage>
        <taxon>Eukaryota</taxon>
        <taxon>Fungi</taxon>
        <taxon>Dikarya</taxon>
        <taxon>Ascomycota</taxon>
        <taxon>Saccharomycotina</taxon>
        <taxon>Pichiomycetes</taxon>
        <taxon>Pichiales</taxon>
        <taxon>Pichiaceae</taxon>
        <taxon>Ogataea</taxon>
    </lineage>
</organism>
<proteinExistence type="predicted"/>
<protein>
    <submittedName>
        <fullName evidence="1">Uncharacterized protein</fullName>
    </submittedName>
</protein>
<evidence type="ECO:0000313" key="2">
    <source>
        <dbReference type="Proteomes" id="UP000788993"/>
    </source>
</evidence>
<reference evidence="1" key="1">
    <citation type="journal article" date="2021" name="Open Biol.">
        <title>Shared evolutionary footprints suggest mitochondrial oxidative damage underlies multiple complex I losses in fungi.</title>
        <authorList>
            <person name="Schikora-Tamarit M.A."/>
            <person name="Marcet-Houben M."/>
            <person name="Nosek J."/>
            <person name="Gabaldon T."/>
        </authorList>
    </citation>
    <scope>NUCLEOTIDE SEQUENCE</scope>
    <source>
        <strain evidence="1">NCAIM Y.01608</strain>
    </source>
</reference>
<dbReference type="AlphaFoldDB" id="A0A9P8P964"/>
<keyword evidence="2" id="KW-1185">Reference proteome</keyword>
<gene>
    <name evidence="1" type="ORF">OGATHE_003205</name>
</gene>
<accession>A0A9P8P964</accession>
<comment type="caution">
    <text evidence="1">The sequence shown here is derived from an EMBL/GenBank/DDBJ whole genome shotgun (WGS) entry which is preliminary data.</text>
</comment>
<dbReference type="Proteomes" id="UP000788993">
    <property type="component" value="Unassembled WGS sequence"/>
</dbReference>
<evidence type="ECO:0000313" key="1">
    <source>
        <dbReference type="EMBL" id="KAH3667682.1"/>
    </source>
</evidence>